<accession>K1PNC1</accession>
<dbReference type="HOGENOM" id="CLU_2887919_0_0_1"/>
<sequence length="63" mass="6766">MGEQVAKDKRVEGHYKKTDNSELQPLVSAAAPAAAAVVTQDDHGSPTIKISEDTDDKEEKGEE</sequence>
<dbReference type="EMBL" id="JH816785">
    <property type="protein sequence ID" value="EKC23138.1"/>
    <property type="molecule type" value="Genomic_DNA"/>
</dbReference>
<evidence type="ECO:0000256" key="1">
    <source>
        <dbReference type="SAM" id="MobiDB-lite"/>
    </source>
</evidence>
<gene>
    <name evidence="2" type="ORF">CGI_10000109</name>
</gene>
<feature type="region of interest" description="Disordered" evidence="1">
    <location>
        <begin position="1"/>
        <end position="63"/>
    </location>
</feature>
<feature type="compositionally biased region" description="Basic and acidic residues" evidence="1">
    <location>
        <begin position="1"/>
        <end position="20"/>
    </location>
</feature>
<organism evidence="2">
    <name type="scientific">Magallana gigas</name>
    <name type="common">Pacific oyster</name>
    <name type="synonym">Crassostrea gigas</name>
    <dbReference type="NCBI Taxonomy" id="29159"/>
    <lineage>
        <taxon>Eukaryota</taxon>
        <taxon>Metazoa</taxon>
        <taxon>Spiralia</taxon>
        <taxon>Lophotrochozoa</taxon>
        <taxon>Mollusca</taxon>
        <taxon>Bivalvia</taxon>
        <taxon>Autobranchia</taxon>
        <taxon>Pteriomorphia</taxon>
        <taxon>Ostreida</taxon>
        <taxon>Ostreoidea</taxon>
        <taxon>Ostreidae</taxon>
        <taxon>Magallana</taxon>
    </lineage>
</organism>
<proteinExistence type="predicted"/>
<evidence type="ECO:0000313" key="2">
    <source>
        <dbReference type="EMBL" id="EKC23138.1"/>
    </source>
</evidence>
<dbReference type="AlphaFoldDB" id="K1PNC1"/>
<dbReference type="InParanoid" id="K1PNC1"/>
<reference evidence="2" key="1">
    <citation type="journal article" date="2012" name="Nature">
        <title>The oyster genome reveals stress adaptation and complexity of shell formation.</title>
        <authorList>
            <person name="Zhang G."/>
            <person name="Fang X."/>
            <person name="Guo X."/>
            <person name="Li L."/>
            <person name="Luo R."/>
            <person name="Xu F."/>
            <person name="Yang P."/>
            <person name="Zhang L."/>
            <person name="Wang X."/>
            <person name="Qi H."/>
            <person name="Xiong Z."/>
            <person name="Que H."/>
            <person name="Xie Y."/>
            <person name="Holland P.W."/>
            <person name="Paps J."/>
            <person name="Zhu Y."/>
            <person name="Wu F."/>
            <person name="Chen Y."/>
            <person name="Wang J."/>
            <person name="Peng C."/>
            <person name="Meng J."/>
            <person name="Yang L."/>
            <person name="Liu J."/>
            <person name="Wen B."/>
            <person name="Zhang N."/>
            <person name="Huang Z."/>
            <person name="Zhu Q."/>
            <person name="Feng Y."/>
            <person name="Mount A."/>
            <person name="Hedgecock D."/>
            <person name="Xu Z."/>
            <person name="Liu Y."/>
            <person name="Domazet-Loso T."/>
            <person name="Du Y."/>
            <person name="Sun X."/>
            <person name="Zhang S."/>
            <person name="Liu B."/>
            <person name="Cheng P."/>
            <person name="Jiang X."/>
            <person name="Li J."/>
            <person name="Fan D."/>
            <person name="Wang W."/>
            <person name="Fu W."/>
            <person name="Wang T."/>
            <person name="Wang B."/>
            <person name="Zhang J."/>
            <person name="Peng Z."/>
            <person name="Li Y."/>
            <person name="Li N."/>
            <person name="Wang J."/>
            <person name="Chen M."/>
            <person name="He Y."/>
            <person name="Tan F."/>
            <person name="Song X."/>
            <person name="Zheng Q."/>
            <person name="Huang R."/>
            <person name="Yang H."/>
            <person name="Du X."/>
            <person name="Chen L."/>
            <person name="Yang M."/>
            <person name="Gaffney P.M."/>
            <person name="Wang S."/>
            <person name="Luo L."/>
            <person name="She Z."/>
            <person name="Ming Y."/>
            <person name="Huang W."/>
            <person name="Zhang S."/>
            <person name="Huang B."/>
            <person name="Zhang Y."/>
            <person name="Qu T."/>
            <person name="Ni P."/>
            <person name="Miao G."/>
            <person name="Wang J."/>
            <person name="Wang Q."/>
            <person name="Steinberg C.E."/>
            <person name="Wang H."/>
            <person name="Li N."/>
            <person name="Qian L."/>
            <person name="Zhang G."/>
            <person name="Li Y."/>
            <person name="Yang H."/>
            <person name="Liu X."/>
            <person name="Wang J."/>
            <person name="Yin Y."/>
            <person name="Wang J."/>
        </authorList>
    </citation>
    <scope>NUCLEOTIDE SEQUENCE [LARGE SCALE GENOMIC DNA]</scope>
    <source>
        <strain evidence="2">05x7-T-G4-1.051#20</strain>
    </source>
</reference>
<name>K1PNC1_MAGGI</name>
<protein>
    <submittedName>
        <fullName evidence="2">Uncharacterized protein</fullName>
    </submittedName>
</protein>